<accession>A0AAV4TPL0</accession>
<proteinExistence type="predicted"/>
<evidence type="ECO:0000313" key="2">
    <source>
        <dbReference type="EMBL" id="GIY47064.1"/>
    </source>
</evidence>
<organism evidence="2 3">
    <name type="scientific">Caerostris extrusa</name>
    <name type="common">Bark spider</name>
    <name type="synonym">Caerostris bankana</name>
    <dbReference type="NCBI Taxonomy" id="172846"/>
    <lineage>
        <taxon>Eukaryota</taxon>
        <taxon>Metazoa</taxon>
        <taxon>Ecdysozoa</taxon>
        <taxon>Arthropoda</taxon>
        <taxon>Chelicerata</taxon>
        <taxon>Arachnida</taxon>
        <taxon>Araneae</taxon>
        <taxon>Araneomorphae</taxon>
        <taxon>Entelegynae</taxon>
        <taxon>Araneoidea</taxon>
        <taxon>Araneidae</taxon>
        <taxon>Caerostris</taxon>
    </lineage>
</organism>
<gene>
    <name evidence="2" type="ORF">CEXT_750461</name>
</gene>
<comment type="caution">
    <text evidence="2">The sequence shown here is derived from an EMBL/GenBank/DDBJ whole genome shotgun (WGS) entry which is preliminary data.</text>
</comment>
<reference evidence="2 3" key="1">
    <citation type="submission" date="2021-06" db="EMBL/GenBank/DDBJ databases">
        <title>Caerostris extrusa draft genome.</title>
        <authorList>
            <person name="Kono N."/>
            <person name="Arakawa K."/>
        </authorList>
    </citation>
    <scope>NUCLEOTIDE SEQUENCE [LARGE SCALE GENOMIC DNA]</scope>
</reference>
<dbReference type="EMBL" id="BPLR01011520">
    <property type="protein sequence ID" value="GIY47064.1"/>
    <property type="molecule type" value="Genomic_DNA"/>
</dbReference>
<name>A0AAV4TPL0_CAEEX</name>
<feature type="compositionally biased region" description="Low complexity" evidence="1">
    <location>
        <begin position="76"/>
        <end position="86"/>
    </location>
</feature>
<feature type="region of interest" description="Disordered" evidence="1">
    <location>
        <begin position="48"/>
        <end position="86"/>
    </location>
</feature>
<evidence type="ECO:0000256" key="1">
    <source>
        <dbReference type="SAM" id="MobiDB-lite"/>
    </source>
</evidence>
<dbReference type="AlphaFoldDB" id="A0AAV4TPL0"/>
<dbReference type="Proteomes" id="UP001054945">
    <property type="component" value="Unassembled WGS sequence"/>
</dbReference>
<sequence length="113" mass="12357">MTDVVTPRDKGQRNLQIAALLSGVTNEYRGLVCGPLFVLHGRVYQSQPDTEELTTQEKKKKNQCNRPPSLVGHFVPPSSSSGLGSLNLQDKSLLRVTGSLLDPLRFVSSLPAR</sequence>
<evidence type="ECO:0000313" key="3">
    <source>
        <dbReference type="Proteomes" id="UP001054945"/>
    </source>
</evidence>
<protein>
    <submittedName>
        <fullName evidence="2">Uncharacterized protein</fullName>
    </submittedName>
</protein>
<keyword evidence="3" id="KW-1185">Reference proteome</keyword>